<evidence type="ECO:0000313" key="5">
    <source>
        <dbReference type="Proteomes" id="UP000665026"/>
    </source>
</evidence>
<protein>
    <submittedName>
        <fullName evidence="4">Hpt domain-containing protein</fullName>
    </submittedName>
</protein>
<dbReference type="Pfam" id="PF01627">
    <property type="entry name" value="Hpt"/>
    <property type="match status" value="1"/>
</dbReference>
<evidence type="ECO:0000256" key="2">
    <source>
        <dbReference type="PROSITE-ProRule" id="PRU00110"/>
    </source>
</evidence>
<dbReference type="AlphaFoldDB" id="A0A975I8N7"/>
<dbReference type="GO" id="GO:0000160">
    <property type="term" value="P:phosphorelay signal transduction system"/>
    <property type="evidence" value="ECO:0007669"/>
    <property type="project" value="UniProtKB-KW"/>
</dbReference>
<dbReference type="PROSITE" id="PS50894">
    <property type="entry name" value="HPT"/>
    <property type="match status" value="1"/>
</dbReference>
<dbReference type="InterPro" id="IPR036641">
    <property type="entry name" value="HPT_dom_sf"/>
</dbReference>
<proteinExistence type="predicted"/>
<keyword evidence="1" id="KW-0902">Two-component regulatory system</keyword>
<dbReference type="RefSeq" id="WP_209357845.1">
    <property type="nucleotide sequence ID" value="NZ_CP060010.1"/>
</dbReference>
<keyword evidence="2" id="KW-0597">Phosphoprotein</keyword>
<dbReference type="SUPFAM" id="SSF47226">
    <property type="entry name" value="Histidine-containing phosphotransfer domain, HPT domain"/>
    <property type="match status" value="1"/>
</dbReference>
<dbReference type="Proteomes" id="UP000665026">
    <property type="component" value="Chromosome"/>
</dbReference>
<evidence type="ECO:0000313" key="4">
    <source>
        <dbReference type="EMBL" id="QTN37150.1"/>
    </source>
</evidence>
<dbReference type="CDD" id="cd00088">
    <property type="entry name" value="HPT"/>
    <property type="match status" value="1"/>
</dbReference>
<evidence type="ECO:0000256" key="1">
    <source>
        <dbReference type="ARBA" id="ARBA00023012"/>
    </source>
</evidence>
<dbReference type="InterPro" id="IPR008207">
    <property type="entry name" value="Sig_transdc_His_kin_Hpt_dom"/>
</dbReference>
<accession>A0A975I8N7</accession>
<dbReference type="GO" id="GO:0004672">
    <property type="term" value="F:protein kinase activity"/>
    <property type="evidence" value="ECO:0007669"/>
    <property type="project" value="UniProtKB-ARBA"/>
</dbReference>
<sequence length="119" mass="12984">MMQGTEADKSAILQAGLAKIRERFISSIDGRIEEFCALLERLENPETEESACLDIRAEAHKLHGICGSVGFPRMGALAAQLEQHIDSLVAGPRPLNTDFVDELLNTLMDEMEQSLDGAA</sequence>
<dbReference type="KEGG" id="cact:HZ995_06505"/>
<name>A0A975I8N7_9RHOB</name>
<feature type="modified residue" description="Phosphohistidine" evidence="2">
    <location>
        <position position="60"/>
    </location>
</feature>
<dbReference type="EMBL" id="CP060010">
    <property type="protein sequence ID" value="QTN37150.1"/>
    <property type="molecule type" value="Genomic_DNA"/>
</dbReference>
<feature type="domain" description="HPt" evidence="3">
    <location>
        <begin position="13"/>
        <end position="119"/>
    </location>
</feature>
<dbReference type="SMART" id="SM00073">
    <property type="entry name" value="HPT"/>
    <property type="match status" value="1"/>
</dbReference>
<organism evidence="4 5">
    <name type="scientific">Cognatishimia activa</name>
    <dbReference type="NCBI Taxonomy" id="1715691"/>
    <lineage>
        <taxon>Bacteria</taxon>
        <taxon>Pseudomonadati</taxon>
        <taxon>Pseudomonadota</taxon>
        <taxon>Alphaproteobacteria</taxon>
        <taxon>Rhodobacterales</taxon>
        <taxon>Paracoccaceae</taxon>
        <taxon>Cognatishimia</taxon>
    </lineage>
</organism>
<gene>
    <name evidence="4" type="ORF">HZ995_06505</name>
</gene>
<reference evidence="4" key="1">
    <citation type="submission" date="2020-07" db="EMBL/GenBank/DDBJ databases">
        <title>Genome sequences of bacteria associated with the marine, planktonic diatom Thalassiosira profunda strain ECT2AJA-044.</title>
        <authorList>
            <person name="Gargas C.B."/>
            <person name="Roberts W.R."/>
            <person name="Alverson A.J."/>
        </authorList>
    </citation>
    <scope>NUCLEOTIDE SEQUENCE</scope>
    <source>
        <strain evidence="4">ECT2AJA-044</strain>
    </source>
</reference>
<dbReference type="Gene3D" id="1.20.120.160">
    <property type="entry name" value="HPT domain"/>
    <property type="match status" value="1"/>
</dbReference>
<evidence type="ECO:0000259" key="3">
    <source>
        <dbReference type="PROSITE" id="PS50894"/>
    </source>
</evidence>